<dbReference type="Pfam" id="PF00563">
    <property type="entry name" value="EAL"/>
    <property type="match status" value="1"/>
</dbReference>
<comment type="caution">
    <text evidence="2">The sequence shown here is derived from an EMBL/GenBank/DDBJ whole genome shotgun (WGS) entry which is preliminary data.</text>
</comment>
<dbReference type="Gene3D" id="1.20.5.170">
    <property type="match status" value="1"/>
</dbReference>
<dbReference type="PANTHER" id="PTHR33121:SF82">
    <property type="entry name" value="SIGNAL TRANSDUCTION PROTEIN CONTAINING A EAL DOMAIN"/>
    <property type="match status" value="1"/>
</dbReference>
<dbReference type="InterPro" id="IPR035919">
    <property type="entry name" value="EAL_sf"/>
</dbReference>
<evidence type="ECO:0000313" key="2">
    <source>
        <dbReference type="EMBL" id="MBD1381275.1"/>
    </source>
</evidence>
<dbReference type="SMART" id="SM00052">
    <property type="entry name" value="EAL"/>
    <property type="match status" value="1"/>
</dbReference>
<keyword evidence="3" id="KW-1185">Reference proteome</keyword>
<dbReference type="SUPFAM" id="SSF103190">
    <property type="entry name" value="Sensory domain-like"/>
    <property type="match status" value="1"/>
</dbReference>
<dbReference type="Pfam" id="PF10388">
    <property type="entry name" value="YkuI_C"/>
    <property type="match status" value="1"/>
</dbReference>
<evidence type="ECO:0000313" key="3">
    <source>
        <dbReference type="Proteomes" id="UP000626844"/>
    </source>
</evidence>
<gene>
    <name evidence="2" type="ORF">IC621_13630</name>
</gene>
<dbReference type="Gene3D" id="3.30.450.20">
    <property type="entry name" value="PAS domain"/>
    <property type="match status" value="1"/>
</dbReference>
<dbReference type="EMBL" id="JACXAI010000017">
    <property type="protein sequence ID" value="MBD1381275.1"/>
    <property type="molecule type" value="Genomic_DNA"/>
</dbReference>
<dbReference type="Gene3D" id="3.20.20.450">
    <property type="entry name" value="EAL domain"/>
    <property type="match status" value="1"/>
</dbReference>
<dbReference type="InterPro" id="IPR001633">
    <property type="entry name" value="EAL_dom"/>
</dbReference>
<accession>A0A926RY22</accession>
<reference evidence="2" key="1">
    <citation type="submission" date="2020-09" db="EMBL/GenBank/DDBJ databases">
        <title>A novel bacterium of genus Bacillus, isolated from South China Sea.</title>
        <authorList>
            <person name="Huang H."/>
            <person name="Mo K."/>
            <person name="Hu Y."/>
        </authorList>
    </citation>
    <scope>NUCLEOTIDE SEQUENCE</scope>
    <source>
        <strain evidence="2">IB182487</strain>
    </source>
</reference>
<dbReference type="Proteomes" id="UP000626844">
    <property type="component" value="Unassembled WGS sequence"/>
</dbReference>
<dbReference type="InterPro" id="IPR050706">
    <property type="entry name" value="Cyclic-di-GMP_PDE-like"/>
</dbReference>
<feature type="domain" description="EAL" evidence="1">
    <location>
        <begin position="1"/>
        <end position="250"/>
    </location>
</feature>
<organism evidence="2 3">
    <name type="scientific">Metabacillus arenae</name>
    <dbReference type="NCBI Taxonomy" id="2771434"/>
    <lineage>
        <taxon>Bacteria</taxon>
        <taxon>Bacillati</taxon>
        <taxon>Bacillota</taxon>
        <taxon>Bacilli</taxon>
        <taxon>Bacillales</taxon>
        <taxon>Bacillaceae</taxon>
        <taxon>Metabacillus</taxon>
    </lineage>
</organism>
<dbReference type="PROSITE" id="PS50883">
    <property type="entry name" value="EAL"/>
    <property type="match status" value="1"/>
</dbReference>
<proteinExistence type="predicted"/>
<protein>
    <submittedName>
        <fullName evidence="2">EAL domain-containing protein</fullName>
    </submittedName>
</protein>
<dbReference type="InterPro" id="IPR029151">
    <property type="entry name" value="Sensor-like_sf"/>
</dbReference>
<dbReference type="InterPro" id="IPR018842">
    <property type="entry name" value="YkuI_C"/>
</dbReference>
<dbReference type="CDD" id="cd01948">
    <property type="entry name" value="EAL"/>
    <property type="match status" value="1"/>
</dbReference>
<evidence type="ECO:0000259" key="1">
    <source>
        <dbReference type="PROSITE" id="PS50883"/>
    </source>
</evidence>
<name>A0A926RY22_9BACI</name>
<dbReference type="SUPFAM" id="SSF141868">
    <property type="entry name" value="EAL domain-like"/>
    <property type="match status" value="1"/>
</dbReference>
<dbReference type="GO" id="GO:0071111">
    <property type="term" value="F:cyclic-guanylate-specific phosphodiesterase activity"/>
    <property type="evidence" value="ECO:0007669"/>
    <property type="project" value="InterPro"/>
</dbReference>
<dbReference type="AlphaFoldDB" id="A0A926RY22"/>
<dbReference type="PANTHER" id="PTHR33121">
    <property type="entry name" value="CYCLIC DI-GMP PHOSPHODIESTERASE PDEF"/>
    <property type="match status" value="1"/>
</dbReference>
<sequence>MDPLDIMSNLDKVHPFYQAIFSADEQKVIGFEILGRTTLNGEVESLGPFFHDPGIPEDYKIEVDDLILSKGLNFLLKNTDESVLIFLNRDADLLMLDHGESFFQLLSEFEQNGLNLSRIVLEITEHNFRGDLDQLYHLLVYYRTYGIKVAVDNIGKDSSNLDRIGLLSPDILKIDLHPLRMTSPSQSYHDVLYSISLLARKIGATLLYEDIEVNFQLQYAWKNGGRYFQGFYLHEPSPELIHNDALKDRLEGEFHQFITHEKRKLELFYKRSEQFNQKVLQSLRNNKQVSDFNELIVQLAEKLTDCCFRVYICNEEGVQQTGNIFKNEDNWVFQPEYYLKNWSWRPYFLENIIRMRNDKKGFFSDLYSDIETGEVIRTFSYPIDEKHYLFIDLPYSYLYEQDGLL</sequence>
<dbReference type="RefSeq" id="WP_191158875.1">
    <property type="nucleotide sequence ID" value="NZ_JACXAI010000017.1"/>
</dbReference>